<evidence type="ECO:0000256" key="1">
    <source>
        <dbReference type="SAM" id="Phobius"/>
    </source>
</evidence>
<keyword evidence="1" id="KW-0472">Membrane</keyword>
<proteinExistence type="predicted"/>
<sequence>TNATAAIRNLQEAADLPPQFASIIVIVVIIVGILGMLAFLGYGAYQKMRR</sequence>
<feature type="transmembrane region" description="Helical" evidence="1">
    <location>
        <begin position="20"/>
        <end position="45"/>
    </location>
</feature>
<feature type="non-terminal residue" evidence="2">
    <location>
        <position position="1"/>
    </location>
</feature>
<gene>
    <name evidence="2" type="ORF">S12H4_58602</name>
</gene>
<name>X1VT38_9ZZZZ</name>
<keyword evidence="1" id="KW-1133">Transmembrane helix</keyword>
<accession>X1VT38</accession>
<comment type="caution">
    <text evidence="2">The sequence shown here is derived from an EMBL/GenBank/DDBJ whole genome shotgun (WGS) entry which is preliminary data.</text>
</comment>
<keyword evidence="1" id="KW-0812">Transmembrane</keyword>
<dbReference type="EMBL" id="BARW01038104">
    <property type="protein sequence ID" value="GAJ20476.1"/>
    <property type="molecule type" value="Genomic_DNA"/>
</dbReference>
<evidence type="ECO:0000313" key="2">
    <source>
        <dbReference type="EMBL" id="GAJ20476.1"/>
    </source>
</evidence>
<reference evidence="2" key="1">
    <citation type="journal article" date="2014" name="Front. Microbiol.">
        <title>High frequency of phylogenetically diverse reductive dehalogenase-homologous genes in deep subseafloor sedimentary metagenomes.</title>
        <authorList>
            <person name="Kawai M."/>
            <person name="Futagami T."/>
            <person name="Toyoda A."/>
            <person name="Takaki Y."/>
            <person name="Nishi S."/>
            <person name="Hori S."/>
            <person name="Arai W."/>
            <person name="Tsubouchi T."/>
            <person name="Morono Y."/>
            <person name="Uchiyama I."/>
            <person name="Ito T."/>
            <person name="Fujiyama A."/>
            <person name="Inagaki F."/>
            <person name="Takami H."/>
        </authorList>
    </citation>
    <scope>NUCLEOTIDE SEQUENCE</scope>
    <source>
        <strain evidence="2">Expedition CK06-06</strain>
    </source>
</reference>
<dbReference type="AlphaFoldDB" id="X1VT38"/>
<protein>
    <submittedName>
        <fullName evidence="2">Uncharacterized protein</fullName>
    </submittedName>
</protein>
<organism evidence="2">
    <name type="scientific">marine sediment metagenome</name>
    <dbReference type="NCBI Taxonomy" id="412755"/>
    <lineage>
        <taxon>unclassified sequences</taxon>
        <taxon>metagenomes</taxon>
        <taxon>ecological metagenomes</taxon>
    </lineage>
</organism>